<reference evidence="1" key="1">
    <citation type="submission" date="2021-09" db="EMBL/GenBank/DDBJ databases">
        <title>The genome of Mauremys mutica provides insights into the evolution of semi-aquatic lifestyle.</title>
        <authorList>
            <person name="Gong S."/>
            <person name="Gao Y."/>
        </authorList>
    </citation>
    <scope>NUCLEOTIDE SEQUENCE</scope>
    <source>
        <strain evidence="1">MM-2020</strain>
        <tissue evidence="1">Muscle</tissue>
    </source>
</reference>
<sequence length="166" mass="17800">MGLLLGKEVLGYAEQGPRCQGRTRPGERMERYLATPALPSCAACKPSCSRGQAVSKQQAIGSVRIPLTLQGGRINWPNTTVNQKLLASGLLVGGIYDIHKNCQALAAPGPHWDLPGLVADVPAASRDFWLHAWLPVKQWPHHPPNLTVQSPPSCKAMARAPASFPG</sequence>
<gene>
    <name evidence="1" type="ORF">KIL84_014977</name>
</gene>
<proteinExistence type="predicted"/>
<dbReference type="Proteomes" id="UP000827986">
    <property type="component" value="Unassembled WGS sequence"/>
</dbReference>
<accession>A0A9D3XQP1</accession>
<evidence type="ECO:0000313" key="2">
    <source>
        <dbReference type="Proteomes" id="UP000827986"/>
    </source>
</evidence>
<dbReference type="EMBL" id="JAHDVG010000465">
    <property type="protein sequence ID" value="KAH1184361.1"/>
    <property type="molecule type" value="Genomic_DNA"/>
</dbReference>
<protein>
    <submittedName>
        <fullName evidence="1">Uncharacterized protein</fullName>
    </submittedName>
</protein>
<organism evidence="1 2">
    <name type="scientific">Mauremys mutica</name>
    <name type="common">yellowpond turtle</name>
    <dbReference type="NCBI Taxonomy" id="74926"/>
    <lineage>
        <taxon>Eukaryota</taxon>
        <taxon>Metazoa</taxon>
        <taxon>Chordata</taxon>
        <taxon>Craniata</taxon>
        <taxon>Vertebrata</taxon>
        <taxon>Euteleostomi</taxon>
        <taxon>Archelosauria</taxon>
        <taxon>Testudinata</taxon>
        <taxon>Testudines</taxon>
        <taxon>Cryptodira</taxon>
        <taxon>Durocryptodira</taxon>
        <taxon>Testudinoidea</taxon>
        <taxon>Geoemydidae</taxon>
        <taxon>Geoemydinae</taxon>
        <taxon>Mauremys</taxon>
    </lineage>
</organism>
<comment type="caution">
    <text evidence="1">The sequence shown here is derived from an EMBL/GenBank/DDBJ whole genome shotgun (WGS) entry which is preliminary data.</text>
</comment>
<dbReference type="AlphaFoldDB" id="A0A9D3XQP1"/>
<evidence type="ECO:0000313" key="1">
    <source>
        <dbReference type="EMBL" id="KAH1184361.1"/>
    </source>
</evidence>
<keyword evidence="2" id="KW-1185">Reference proteome</keyword>
<name>A0A9D3XQP1_9SAUR</name>